<dbReference type="Proteomes" id="UP000241895">
    <property type="component" value="Unassembled WGS sequence"/>
</dbReference>
<accession>A0ABX5IWC8</accession>
<gene>
    <name evidence="2" type="ORF">C6W88_12925</name>
</gene>
<proteinExistence type="predicted"/>
<dbReference type="Gene3D" id="2.60.120.10">
    <property type="entry name" value="Jelly Rolls"/>
    <property type="match status" value="1"/>
</dbReference>
<evidence type="ECO:0000259" key="1">
    <source>
        <dbReference type="Pfam" id="PF07883"/>
    </source>
</evidence>
<sequence length="191" mass="20081">MARVSPLTYKKNVAEAMASRAIASGAMASGTMASSALASQPMASRAVALAQSPWRSLVLLGLGLALMIAVSPQASAQAGEQVTPSVSQNIMQQKWVSDDSNLISTMVLVTLDPGASLPPHRHAGPAYVKVATGEVISQLEGGEEERFGPGDEWREAEGVRHVQLVNASDDTPAELIVVMIHTRGDPLTRVE</sequence>
<dbReference type="InterPro" id="IPR011051">
    <property type="entry name" value="RmlC_Cupin_sf"/>
</dbReference>
<evidence type="ECO:0000313" key="3">
    <source>
        <dbReference type="Proteomes" id="UP000241895"/>
    </source>
</evidence>
<comment type="caution">
    <text evidence="2">The sequence shown here is derived from an EMBL/GenBank/DDBJ whole genome shotgun (WGS) entry which is preliminary data.</text>
</comment>
<keyword evidence="3" id="KW-1185">Reference proteome</keyword>
<name>A0ABX5IWC8_9GAMM</name>
<dbReference type="PANTHER" id="PTHR38599:SF1">
    <property type="entry name" value="CUPIN DOMAIN PROTEIN (AFU_ORTHOLOGUE AFUA_3G13620)"/>
    <property type="match status" value="1"/>
</dbReference>
<reference evidence="2 3" key="1">
    <citation type="submission" date="2018-03" db="EMBL/GenBank/DDBJ databases">
        <authorList>
            <person name="Zhou J."/>
            <person name="Li X."/>
            <person name="Xue M."/>
            <person name="Yin J."/>
        </authorList>
    </citation>
    <scope>NUCLEOTIDE SEQUENCE [LARGE SCALE GENOMIC DNA]</scope>
    <source>
        <strain evidence="2 3">SYSU ZJ2214</strain>
    </source>
</reference>
<dbReference type="EMBL" id="PXNS01000006">
    <property type="protein sequence ID" value="PTL94380.1"/>
    <property type="molecule type" value="Genomic_DNA"/>
</dbReference>
<dbReference type="Pfam" id="PF07883">
    <property type="entry name" value="Cupin_2"/>
    <property type="match status" value="1"/>
</dbReference>
<dbReference type="SUPFAM" id="SSF51182">
    <property type="entry name" value="RmlC-like cupins"/>
    <property type="match status" value="1"/>
</dbReference>
<organism evidence="2 3">
    <name type="scientific">Halomonas litopenaei</name>
    <dbReference type="NCBI Taxonomy" id="2109328"/>
    <lineage>
        <taxon>Bacteria</taxon>
        <taxon>Pseudomonadati</taxon>
        <taxon>Pseudomonadota</taxon>
        <taxon>Gammaproteobacteria</taxon>
        <taxon>Oceanospirillales</taxon>
        <taxon>Halomonadaceae</taxon>
        <taxon>Halomonas</taxon>
    </lineage>
</organism>
<protein>
    <recommendedName>
        <fullName evidence="1">Cupin type-2 domain-containing protein</fullName>
    </recommendedName>
</protein>
<dbReference type="PANTHER" id="PTHR38599">
    <property type="entry name" value="CUPIN DOMAIN PROTEIN (AFU_ORTHOLOGUE AFUA_3G13620)"/>
    <property type="match status" value="1"/>
</dbReference>
<dbReference type="InterPro" id="IPR014710">
    <property type="entry name" value="RmlC-like_jellyroll"/>
</dbReference>
<evidence type="ECO:0000313" key="2">
    <source>
        <dbReference type="EMBL" id="PTL94380.1"/>
    </source>
</evidence>
<dbReference type="InterPro" id="IPR013096">
    <property type="entry name" value="Cupin_2"/>
</dbReference>
<feature type="domain" description="Cupin type-2" evidence="1">
    <location>
        <begin position="108"/>
        <end position="178"/>
    </location>
</feature>